<keyword evidence="1" id="KW-1133">Transmembrane helix</keyword>
<organism evidence="2 3">
    <name type="scientific">Thalassiosira oceanica</name>
    <name type="common">Marine diatom</name>
    <dbReference type="NCBI Taxonomy" id="159749"/>
    <lineage>
        <taxon>Eukaryota</taxon>
        <taxon>Sar</taxon>
        <taxon>Stramenopiles</taxon>
        <taxon>Ochrophyta</taxon>
        <taxon>Bacillariophyta</taxon>
        <taxon>Coscinodiscophyceae</taxon>
        <taxon>Thalassiosirophycidae</taxon>
        <taxon>Thalassiosirales</taxon>
        <taxon>Thalassiosiraceae</taxon>
        <taxon>Thalassiosira</taxon>
    </lineage>
</organism>
<gene>
    <name evidence="2" type="ORF">THAOC_27957</name>
</gene>
<dbReference type="Proteomes" id="UP000266841">
    <property type="component" value="Unassembled WGS sequence"/>
</dbReference>
<keyword evidence="3" id="KW-1185">Reference proteome</keyword>
<protein>
    <submittedName>
        <fullName evidence="2">Uncharacterized protein</fullName>
    </submittedName>
</protein>
<feature type="transmembrane region" description="Helical" evidence="1">
    <location>
        <begin position="150"/>
        <end position="175"/>
    </location>
</feature>
<keyword evidence="1" id="KW-0472">Membrane</keyword>
<dbReference type="AlphaFoldDB" id="K0RGB9"/>
<proteinExistence type="predicted"/>
<sequence>MFNAYVSPQQQILPTRALERQGGFIRIRIAPDEKKQPGEPLLDSSDGDKRTFQRFGQYSSADEPAGMLGSMWCFFSTRLGLERSISPTSAAEHDSIPPAVKRLRAYIAKEIDVWEMTSTFLSYIVYVALVALTVAYDSPLIERSEKTEAIFYWTGFGLFMVWILIQLLDGVYVFVGGSFYYLWNGRAVVFEFIALVMSIVFFSQAFKSHRTDHFQWRYGILITMSLAAYVQKSSVGPLTEKLHLYFNGVATEGELKQSKKGQGPPLVKGI</sequence>
<reference evidence="2 3" key="1">
    <citation type="journal article" date="2012" name="Genome Biol.">
        <title>Genome and low-iron response of an oceanic diatom adapted to chronic iron limitation.</title>
        <authorList>
            <person name="Lommer M."/>
            <person name="Specht M."/>
            <person name="Roy A.S."/>
            <person name="Kraemer L."/>
            <person name="Andreson R."/>
            <person name="Gutowska M.A."/>
            <person name="Wolf J."/>
            <person name="Bergner S.V."/>
            <person name="Schilhabel M.B."/>
            <person name="Klostermeier U.C."/>
            <person name="Beiko R.G."/>
            <person name="Rosenstiel P."/>
            <person name="Hippler M."/>
            <person name="Laroche J."/>
        </authorList>
    </citation>
    <scope>NUCLEOTIDE SEQUENCE [LARGE SCALE GENOMIC DNA]</scope>
    <source>
        <strain evidence="2 3">CCMP1005</strain>
    </source>
</reference>
<evidence type="ECO:0000256" key="1">
    <source>
        <dbReference type="SAM" id="Phobius"/>
    </source>
</evidence>
<dbReference type="EMBL" id="AGNL01039312">
    <property type="protein sequence ID" value="EJK52738.1"/>
    <property type="molecule type" value="Genomic_DNA"/>
</dbReference>
<keyword evidence="1" id="KW-0812">Transmembrane</keyword>
<feature type="non-terminal residue" evidence="2">
    <location>
        <position position="270"/>
    </location>
</feature>
<feature type="transmembrane region" description="Helical" evidence="1">
    <location>
        <begin position="120"/>
        <end position="138"/>
    </location>
</feature>
<comment type="caution">
    <text evidence="2">The sequence shown here is derived from an EMBL/GenBank/DDBJ whole genome shotgun (WGS) entry which is preliminary data.</text>
</comment>
<evidence type="ECO:0000313" key="3">
    <source>
        <dbReference type="Proteomes" id="UP000266841"/>
    </source>
</evidence>
<feature type="transmembrane region" description="Helical" evidence="1">
    <location>
        <begin position="181"/>
        <end position="202"/>
    </location>
</feature>
<accession>K0RGB9</accession>
<name>K0RGB9_THAOC</name>
<evidence type="ECO:0000313" key="2">
    <source>
        <dbReference type="EMBL" id="EJK52738.1"/>
    </source>
</evidence>